<dbReference type="InterPro" id="IPR023404">
    <property type="entry name" value="rSAM_horseshoe"/>
</dbReference>
<dbReference type="PANTHER" id="PTHR13932:SF5">
    <property type="entry name" value="RADICAL S-ADENOSYL METHIONINE DOMAIN-CONTAINING PROTEIN 1, MITOCHONDRIAL"/>
    <property type="match status" value="1"/>
</dbReference>
<dbReference type="Pfam" id="PF04055">
    <property type="entry name" value="Radical_SAM"/>
    <property type="match status" value="1"/>
</dbReference>
<dbReference type="InterPro" id="IPR010723">
    <property type="entry name" value="HemN_C"/>
</dbReference>
<dbReference type="SFLD" id="SFLDG01065">
    <property type="entry name" value="anaerobic_coproporphyrinogen-I"/>
    <property type="match status" value="2"/>
</dbReference>
<dbReference type="InterPro" id="IPR007197">
    <property type="entry name" value="rSAM"/>
</dbReference>
<dbReference type="NCBIfam" id="TIGR00539">
    <property type="entry name" value="hemN_rel"/>
    <property type="match status" value="1"/>
</dbReference>
<dbReference type="PROSITE" id="PS51918">
    <property type="entry name" value="RADICAL_SAM"/>
    <property type="match status" value="1"/>
</dbReference>
<dbReference type="SFLD" id="SFLDS00029">
    <property type="entry name" value="Radical_SAM"/>
    <property type="match status" value="2"/>
</dbReference>
<keyword evidence="3" id="KW-0963">Cytoplasm</keyword>
<evidence type="ECO:0000313" key="5">
    <source>
        <dbReference type="EMBL" id="PNV68127.1"/>
    </source>
</evidence>
<comment type="similarity">
    <text evidence="1">Belongs to the anaerobic coproporphyrinogen-III oxidase family. HemW subfamily.</text>
</comment>
<keyword evidence="6" id="KW-1185">Reference proteome</keyword>
<dbReference type="CDD" id="cd01335">
    <property type="entry name" value="Radical_SAM"/>
    <property type="match status" value="1"/>
</dbReference>
<dbReference type="SUPFAM" id="SSF102114">
    <property type="entry name" value="Radical SAM enzymes"/>
    <property type="match status" value="1"/>
</dbReference>
<dbReference type="SFLD" id="SFLDG01082">
    <property type="entry name" value="B12-binding_domain_containing"/>
    <property type="match status" value="1"/>
</dbReference>
<dbReference type="Gene3D" id="3.80.30.20">
    <property type="entry name" value="tm_1862 like domain"/>
    <property type="match status" value="1"/>
</dbReference>
<keyword evidence="3" id="KW-0143">Chaperone</keyword>
<dbReference type="InterPro" id="IPR004559">
    <property type="entry name" value="HemW-like"/>
</dbReference>
<evidence type="ECO:0000313" key="6">
    <source>
        <dbReference type="Proteomes" id="UP000236197"/>
    </source>
</evidence>
<keyword evidence="3" id="KW-0949">S-adenosyl-L-methionine</keyword>
<keyword evidence="3" id="KW-0349">Heme</keyword>
<dbReference type="OrthoDB" id="9808022at2"/>
<name>A0A2K2UCS6_9ACTN</name>
<dbReference type="InterPro" id="IPR034505">
    <property type="entry name" value="Coproporphyrinogen-III_oxidase"/>
</dbReference>
<feature type="domain" description="Radical SAM core" evidence="4">
    <location>
        <begin position="1"/>
        <end position="235"/>
    </location>
</feature>
<evidence type="ECO:0000256" key="2">
    <source>
        <dbReference type="ARBA" id="ARBA00017228"/>
    </source>
</evidence>
<evidence type="ECO:0000256" key="3">
    <source>
        <dbReference type="RuleBase" id="RU364116"/>
    </source>
</evidence>
<dbReference type="InterPro" id="IPR006638">
    <property type="entry name" value="Elp3/MiaA/NifB-like_rSAM"/>
</dbReference>
<dbReference type="RefSeq" id="WP_103264605.1">
    <property type="nucleotide sequence ID" value="NZ_CABMLE010000003.1"/>
</dbReference>
<organism evidence="5 6">
    <name type="scientific">Enteroscipio rubneri</name>
    <dbReference type="NCBI Taxonomy" id="2070686"/>
    <lineage>
        <taxon>Bacteria</taxon>
        <taxon>Bacillati</taxon>
        <taxon>Actinomycetota</taxon>
        <taxon>Coriobacteriia</taxon>
        <taxon>Eggerthellales</taxon>
        <taxon>Eggerthellaceae</taxon>
        <taxon>Enteroscipio</taxon>
    </lineage>
</organism>
<comment type="function">
    <text evidence="3">Probably acts as a heme chaperone, transferring heme to an unknown acceptor. Binds one molecule of heme per monomer, possibly covalently. Binds 1 [4Fe-4S] cluster. The cluster is coordinated with 3 cysteines and an exchangeable S-adenosyl-L-methionine.</text>
</comment>
<keyword evidence="3" id="KW-0479">Metal-binding</keyword>
<dbReference type="Proteomes" id="UP000236197">
    <property type="component" value="Unassembled WGS sequence"/>
</dbReference>
<dbReference type="GO" id="GO:0006779">
    <property type="term" value="P:porphyrin-containing compound biosynthetic process"/>
    <property type="evidence" value="ECO:0007669"/>
    <property type="project" value="InterPro"/>
</dbReference>
<sequence>MPHDPYKALYLHLPFCVKRCAYCDFATAAVPADSPEIDAYVEDLCLQIRRKAKEGELSAIETVYLGGGTPSHAGLSRLSMLLYTLSLSMRLEPDVECTMEANPESLTERMVRDIWALGVNRLSIGVQSFDDEVLRILGRAHDADAARRAVEAARTRFENVSVDLICGIPGQSTESFEASVQEAAHLGVSHVSVYPLTIEPHTPFDAAVLSNELEEPDDDVEAAHMEAAARVLTEAGFARYEVASYAQPGFACRHNIAYWTGVPYLGLGRSAATMTQNAERRMRMQDGRATDDLDARQMAAEDLMLGMRMSQGVSDAQVKQAEALGLAADEAFTELSEQSLVVHENGRWRPTERGWLCGNELYGRLFDLA</sequence>
<accession>A0A2K2UCS6</accession>
<dbReference type="SFLD" id="SFLDF00562">
    <property type="entry name" value="HemN-like__clustered_with_heat"/>
    <property type="match status" value="1"/>
</dbReference>
<proteinExistence type="inferred from homology"/>
<evidence type="ECO:0000259" key="4">
    <source>
        <dbReference type="PROSITE" id="PS51918"/>
    </source>
</evidence>
<dbReference type="Pfam" id="PF06969">
    <property type="entry name" value="HemN_C"/>
    <property type="match status" value="1"/>
</dbReference>
<dbReference type="PANTHER" id="PTHR13932">
    <property type="entry name" value="COPROPORPHYRINIGEN III OXIDASE"/>
    <property type="match status" value="1"/>
</dbReference>
<comment type="caution">
    <text evidence="5">The sequence shown here is derived from an EMBL/GenBank/DDBJ whole genome shotgun (WGS) entry which is preliminary data.</text>
</comment>
<dbReference type="EMBL" id="PPEK01000003">
    <property type="protein sequence ID" value="PNV68127.1"/>
    <property type="molecule type" value="Genomic_DNA"/>
</dbReference>
<keyword evidence="3" id="KW-0411">Iron-sulfur</keyword>
<dbReference type="GO" id="GO:0051539">
    <property type="term" value="F:4 iron, 4 sulfur cluster binding"/>
    <property type="evidence" value="ECO:0007669"/>
    <property type="project" value="UniProtKB-UniRule"/>
</dbReference>
<reference evidence="6" key="1">
    <citation type="submission" date="2018-01" db="EMBL/GenBank/DDBJ databases">
        <title>Rubneribacter badeniensis gen. nov., sp. nov., and Colonibacter rubneri, gen. nov., sp. nov., WGS of new members of the Eggerthellaceae.</title>
        <authorList>
            <person name="Danylec N."/>
            <person name="Stoll D.A."/>
            <person name="Doetsch A."/>
            <person name="Kulling S.E."/>
            <person name="Huch M."/>
        </authorList>
    </citation>
    <scope>NUCLEOTIDE SEQUENCE [LARGE SCALE GENOMIC DNA]</scope>
    <source>
        <strain evidence="6">ResAG-96</strain>
    </source>
</reference>
<dbReference type="InterPro" id="IPR058240">
    <property type="entry name" value="rSAM_sf"/>
</dbReference>
<evidence type="ECO:0000256" key="1">
    <source>
        <dbReference type="ARBA" id="ARBA00006100"/>
    </source>
</evidence>
<dbReference type="GO" id="GO:0046872">
    <property type="term" value="F:metal ion binding"/>
    <property type="evidence" value="ECO:0007669"/>
    <property type="project" value="UniProtKB-UniRule"/>
</dbReference>
<dbReference type="AlphaFoldDB" id="A0A2K2UCS6"/>
<keyword evidence="3" id="KW-0408">Iron</keyword>
<keyword evidence="3" id="KW-0004">4Fe-4S</keyword>
<gene>
    <name evidence="5" type="ORF">C2L71_04680</name>
</gene>
<dbReference type="SMART" id="SM00729">
    <property type="entry name" value="Elp3"/>
    <property type="match status" value="1"/>
</dbReference>
<dbReference type="GO" id="GO:0004109">
    <property type="term" value="F:coproporphyrinogen oxidase activity"/>
    <property type="evidence" value="ECO:0007669"/>
    <property type="project" value="InterPro"/>
</dbReference>
<dbReference type="GO" id="GO:0005737">
    <property type="term" value="C:cytoplasm"/>
    <property type="evidence" value="ECO:0007669"/>
    <property type="project" value="UniProtKB-SubCell"/>
</dbReference>
<protein>
    <recommendedName>
        <fullName evidence="2 3">Heme chaperone HemW</fullName>
    </recommendedName>
</protein>
<dbReference type="SFLD" id="SFLDF00288">
    <property type="entry name" value="HemN-like__clustered_with_nucl"/>
    <property type="match status" value="1"/>
</dbReference>
<comment type="subcellular location">
    <subcellularLocation>
        <location evidence="3">Cytoplasm</location>
    </subcellularLocation>
</comment>